<feature type="transmembrane region" description="Helical" evidence="7">
    <location>
        <begin position="31"/>
        <end position="51"/>
    </location>
</feature>
<evidence type="ECO:0000313" key="11">
    <source>
        <dbReference type="Proteomes" id="UP000276741"/>
    </source>
</evidence>
<keyword evidence="3 7" id="KW-0812">Transmembrane</keyword>
<keyword evidence="2" id="KW-1003">Cell membrane</keyword>
<dbReference type="GeneID" id="38667083"/>
<feature type="transmembrane region" description="Helical" evidence="7">
    <location>
        <begin position="239"/>
        <end position="255"/>
    </location>
</feature>
<feature type="transmembrane region" description="Helical" evidence="7">
    <location>
        <begin position="84"/>
        <end position="100"/>
    </location>
</feature>
<keyword evidence="4 7" id="KW-1133">Transmembrane helix</keyword>
<feature type="transmembrane region" description="Helical" evidence="7">
    <location>
        <begin position="6"/>
        <end position="24"/>
    </location>
</feature>
<dbReference type="EMBL" id="AP018553">
    <property type="protein sequence ID" value="BBD73192.1"/>
    <property type="molecule type" value="Genomic_DNA"/>
</dbReference>
<dbReference type="InterPro" id="IPR052175">
    <property type="entry name" value="ComplexI-like_HydComp"/>
</dbReference>
<keyword evidence="5" id="KW-0560">Oxidoreductase</keyword>
<gene>
    <name evidence="10" type="primary">hyfF</name>
    <name evidence="10" type="ORF">GCM10007116_18260</name>
    <name evidence="9" type="ORF">HS1genome_1581</name>
</gene>
<dbReference type="PANTHER" id="PTHR42682">
    <property type="entry name" value="HYDROGENASE-4 COMPONENT F"/>
    <property type="match status" value="1"/>
</dbReference>
<evidence type="ECO:0000256" key="7">
    <source>
        <dbReference type="SAM" id="Phobius"/>
    </source>
</evidence>
<dbReference type="PRINTS" id="PR01437">
    <property type="entry name" value="NUOXDRDTASE4"/>
</dbReference>
<reference evidence="10" key="4">
    <citation type="submission" date="2020-09" db="EMBL/GenBank/DDBJ databases">
        <authorList>
            <person name="Sun Q."/>
            <person name="Ohkuma M."/>
        </authorList>
    </citation>
    <scope>NUCLEOTIDE SEQUENCE</scope>
    <source>
        <strain evidence="10">JCM 31740</strain>
    </source>
</reference>
<comment type="subcellular location">
    <subcellularLocation>
        <location evidence="1">Cell membrane</location>
        <topology evidence="1">Multi-pass membrane protein</topology>
    </subcellularLocation>
</comment>
<evidence type="ECO:0000313" key="9">
    <source>
        <dbReference type="EMBL" id="BBD73192.1"/>
    </source>
</evidence>
<reference evidence="10" key="1">
    <citation type="journal article" date="2014" name="Int. J. Syst. Evol. Microbiol.">
        <title>Complete genome sequence of Corynebacterium casei LMG S-19264T (=DSM 44701T), isolated from a smear-ripened cheese.</title>
        <authorList>
            <consortium name="US DOE Joint Genome Institute (JGI-PGF)"/>
            <person name="Walter F."/>
            <person name="Albersmeier A."/>
            <person name="Kalinowski J."/>
            <person name="Ruckert C."/>
        </authorList>
    </citation>
    <scope>NUCLEOTIDE SEQUENCE</scope>
    <source>
        <strain evidence="10">JCM 31740</strain>
    </source>
</reference>
<feature type="domain" description="NADH:quinone oxidoreductase/Mrp antiporter transmembrane" evidence="8">
    <location>
        <begin position="102"/>
        <end position="370"/>
    </location>
</feature>
<feature type="transmembrane region" description="Helical" evidence="7">
    <location>
        <begin position="365"/>
        <end position="383"/>
    </location>
</feature>
<dbReference type="KEGG" id="sacd:HS1genome_1581"/>
<evidence type="ECO:0000259" key="8">
    <source>
        <dbReference type="Pfam" id="PF00361"/>
    </source>
</evidence>
<evidence type="ECO:0000256" key="5">
    <source>
        <dbReference type="ARBA" id="ARBA00023002"/>
    </source>
</evidence>
<dbReference type="InterPro" id="IPR001750">
    <property type="entry name" value="ND/Mrp_TM"/>
</dbReference>
<feature type="transmembrane region" description="Helical" evidence="7">
    <location>
        <begin position="135"/>
        <end position="159"/>
    </location>
</feature>
<protein>
    <submittedName>
        <fullName evidence="9">NADH dehydrogenase</fullName>
    </submittedName>
</protein>
<dbReference type="Proteomes" id="UP000616143">
    <property type="component" value="Unassembled WGS sequence"/>
</dbReference>
<dbReference type="GO" id="GO:0042773">
    <property type="term" value="P:ATP synthesis coupled electron transport"/>
    <property type="evidence" value="ECO:0007669"/>
    <property type="project" value="InterPro"/>
</dbReference>
<reference evidence="9" key="3">
    <citation type="journal article" date="2019" name="BMC Res. Notes">
        <title>Complete genome sequence of the Sulfodiicoccus acidiphilus strain HS-1T, the first crenarchaeon that lacks polB3, isolated from an acidic hot spring in Ohwaku-dani, Hakone, Japan.</title>
        <authorList>
            <person name="Sakai H.D."/>
            <person name="Kurosawa N."/>
        </authorList>
    </citation>
    <scope>NUCLEOTIDE SEQUENCE</scope>
    <source>
        <strain evidence="9">HS-1</strain>
    </source>
</reference>
<evidence type="ECO:0000256" key="1">
    <source>
        <dbReference type="ARBA" id="ARBA00004651"/>
    </source>
</evidence>
<organism evidence="9 11">
    <name type="scientific">Sulfodiicoccus acidiphilus</name>
    <dbReference type="NCBI Taxonomy" id="1670455"/>
    <lineage>
        <taxon>Archaea</taxon>
        <taxon>Thermoproteota</taxon>
        <taxon>Thermoprotei</taxon>
        <taxon>Sulfolobales</taxon>
        <taxon>Sulfolobaceae</taxon>
        <taxon>Sulfodiicoccus</taxon>
    </lineage>
</organism>
<dbReference type="GO" id="GO:0016491">
    <property type="term" value="F:oxidoreductase activity"/>
    <property type="evidence" value="ECO:0007669"/>
    <property type="project" value="UniProtKB-KW"/>
</dbReference>
<feature type="transmembrane region" description="Helical" evidence="7">
    <location>
        <begin position="171"/>
        <end position="193"/>
    </location>
</feature>
<evidence type="ECO:0000313" key="10">
    <source>
        <dbReference type="EMBL" id="GGU01407.1"/>
    </source>
</evidence>
<feature type="transmembrane region" description="Helical" evidence="7">
    <location>
        <begin position="328"/>
        <end position="353"/>
    </location>
</feature>
<dbReference type="Pfam" id="PF00361">
    <property type="entry name" value="Proton_antipo_M"/>
    <property type="match status" value="1"/>
</dbReference>
<feature type="transmembrane region" description="Helical" evidence="7">
    <location>
        <begin position="213"/>
        <end position="233"/>
    </location>
</feature>
<dbReference type="RefSeq" id="WP_229768249.1">
    <property type="nucleotide sequence ID" value="NZ_AP018553.1"/>
</dbReference>
<dbReference type="PANTHER" id="PTHR42682:SF5">
    <property type="entry name" value="HYDROGENASE-4 COMPONENT F"/>
    <property type="match status" value="1"/>
</dbReference>
<dbReference type="GO" id="GO:0005886">
    <property type="term" value="C:plasma membrane"/>
    <property type="evidence" value="ECO:0007669"/>
    <property type="project" value="UniProtKB-SubCell"/>
</dbReference>
<proteinExistence type="predicted"/>
<dbReference type="Proteomes" id="UP000276741">
    <property type="component" value="Chromosome"/>
</dbReference>
<evidence type="ECO:0000256" key="3">
    <source>
        <dbReference type="ARBA" id="ARBA00022692"/>
    </source>
</evidence>
<keyword evidence="11" id="KW-1185">Reference proteome</keyword>
<feature type="transmembrane region" description="Helical" evidence="7">
    <location>
        <begin position="275"/>
        <end position="297"/>
    </location>
</feature>
<dbReference type="NCBIfam" id="NF005042">
    <property type="entry name" value="PRK06458.1-2"/>
    <property type="match status" value="1"/>
</dbReference>
<name>A0A348B4U0_9CREN</name>
<evidence type="ECO:0000256" key="2">
    <source>
        <dbReference type="ARBA" id="ARBA00022475"/>
    </source>
</evidence>
<keyword evidence="6 7" id="KW-0472">Membrane</keyword>
<evidence type="ECO:0000256" key="4">
    <source>
        <dbReference type="ARBA" id="ARBA00022989"/>
    </source>
</evidence>
<feature type="transmembrane region" description="Helical" evidence="7">
    <location>
        <begin position="57"/>
        <end position="75"/>
    </location>
</feature>
<dbReference type="InterPro" id="IPR003918">
    <property type="entry name" value="NADH_UbQ_OxRdtase"/>
</dbReference>
<accession>A0A348B4U0</accession>
<dbReference type="GO" id="GO:0008137">
    <property type="term" value="F:NADH dehydrogenase (ubiquinone) activity"/>
    <property type="evidence" value="ECO:0007669"/>
    <property type="project" value="InterPro"/>
</dbReference>
<reference evidence="11" key="2">
    <citation type="submission" date="2018-04" db="EMBL/GenBank/DDBJ databases">
        <title>Complete genome sequence of Sulfodiicoccus acidiphilus strain HS-1.</title>
        <authorList>
            <person name="Sakai H.D."/>
            <person name="Kurosawa N."/>
        </authorList>
    </citation>
    <scope>NUCLEOTIDE SEQUENCE [LARGE SCALE GENOMIC DNA]</scope>
    <source>
        <strain evidence="11">HS-1</strain>
    </source>
</reference>
<sequence length="421" mass="45262">MNALVMSIIVLPLVANLFLSRVRYASIGSAIVEVALVVVLRGEIPVIGTFYVTQFSWYILLSIASIYVLSAIYSLRYIGNQNRYYYFLNFFTSTMFFTVVVNNLGLMWVGIEATTVSSVLLVVTERTPLALEAGWRYVILVSAGVTFALASVILFYYGLGTLTVSSIETPHLSPLLTIASALALMGFGTKAGVFPMNTWLPDVHSEAPAPVSALFSGVLLPVAVYVLHVVYVAAPVPELYSWVAVISIGFASIAMGSQRFHKRLFAYSTIENMNLALLGMSANSTLGVAILLLSHAFGKAGAFYSCGSITRSTGKKEIDQINMPVTSAALLISSLSVTGLPPFGTFLGEFAIFSAAFRAGMFPQVALALVFTAVGFISINFHVGRMVLHEGKREKEDILLAATSLAAGLASLAVGLLLMRW</sequence>
<evidence type="ECO:0000256" key="6">
    <source>
        <dbReference type="ARBA" id="ARBA00023136"/>
    </source>
</evidence>
<dbReference type="AlphaFoldDB" id="A0A348B4U0"/>
<feature type="transmembrane region" description="Helical" evidence="7">
    <location>
        <begin position="398"/>
        <end position="419"/>
    </location>
</feature>
<dbReference type="EMBL" id="BMQS01000019">
    <property type="protein sequence ID" value="GGU01407.1"/>
    <property type="molecule type" value="Genomic_DNA"/>
</dbReference>